<reference evidence="2 3" key="1">
    <citation type="submission" date="2018-10" db="EMBL/GenBank/DDBJ databases">
        <title>The genome of Lysobacter enzymogenes OH11.</title>
        <authorList>
            <person name="Liu F."/>
            <person name="Zhao Y."/>
            <person name="Qian G."/>
            <person name="Chen Y."/>
            <person name="Xu H."/>
        </authorList>
    </citation>
    <scope>NUCLEOTIDE SEQUENCE [LARGE SCALE GENOMIC DNA]</scope>
    <source>
        <strain evidence="2 3">OH11</strain>
    </source>
</reference>
<accession>A0A3N2REH1</accession>
<dbReference type="InterPro" id="IPR008769">
    <property type="entry name" value="PhaF_PhaI"/>
</dbReference>
<feature type="compositionally biased region" description="Basic residues" evidence="1">
    <location>
        <begin position="179"/>
        <end position="188"/>
    </location>
</feature>
<evidence type="ECO:0000313" key="2">
    <source>
        <dbReference type="EMBL" id="ROU05870.1"/>
    </source>
</evidence>
<feature type="region of interest" description="Disordered" evidence="1">
    <location>
        <begin position="150"/>
        <end position="196"/>
    </location>
</feature>
<evidence type="ECO:0000313" key="3">
    <source>
        <dbReference type="Proteomes" id="UP000275910"/>
    </source>
</evidence>
<gene>
    <name evidence="2" type="ORF">D9T17_16985</name>
</gene>
<protein>
    <submittedName>
        <fullName evidence="2">Poly(Hydroxyalcanoate) granule associated protein</fullName>
    </submittedName>
</protein>
<dbReference type="Pfam" id="PF05597">
    <property type="entry name" value="Phasin"/>
    <property type="match status" value="1"/>
</dbReference>
<feature type="region of interest" description="Disordered" evidence="1">
    <location>
        <begin position="1"/>
        <end position="37"/>
    </location>
</feature>
<dbReference type="EMBL" id="RCTY01000041">
    <property type="protein sequence ID" value="ROU05870.1"/>
    <property type="molecule type" value="Genomic_DNA"/>
</dbReference>
<name>A0A3N2REH1_LYSEN</name>
<comment type="caution">
    <text evidence="2">The sequence shown here is derived from an EMBL/GenBank/DDBJ whole genome shotgun (WGS) entry which is preliminary data.</text>
</comment>
<dbReference type="PANTHER" id="PTHR38664">
    <property type="entry name" value="SLR0058 PROTEIN"/>
    <property type="match status" value="1"/>
</dbReference>
<organism evidence="2 3">
    <name type="scientific">Lysobacter enzymogenes</name>
    <dbReference type="NCBI Taxonomy" id="69"/>
    <lineage>
        <taxon>Bacteria</taxon>
        <taxon>Pseudomonadati</taxon>
        <taxon>Pseudomonadota</taxon>
        <taxon>Gammaproteobacteria</taxon>
        <taxon>Lysobacterales</taxon>
        <taxon>Lysobacteraceae</taxon>
        <taxon>Lysobacter</taxon>
    </lineage>
</organism>
<dbReference type="PANTHER" id="PTHR38664:SF1">
    <property type="entry name" value="SLR0058 PROTEIN"/>
    <property type="match status" value="1"/>
</dbReference>
<proteinExistence type="predicted"/>
<dbReference type="RefSeq" id="WP_123648522.1">
    <property type="nucleotide sequence ID" value="NZ_RCTY01000041.1"/>
</dbReference>
<feature type="compositionally biased region" description="Basic residues" evidence="1">
    <location>
        <begin position="1"/>
        <end position="14"/>
    </location>
</feature>
<dbReference type="Proteomes" id="UP000275910">
    <property type="component" value="Unassembled WGS sequence"/>
</dbReference>
<dbReference type="AlphaFoldDB" id="A0A3N2REH1"/>
<feature type="compositionally biased region" description="Low complexity" evidence="1">
    <location>
        <begin position="155"/>
        <end position="165"/>
    </location>
</feature>
<evidence type="ECO:0000256" key="1">
    <source>
        <dbReference type="SAM" id="MobiDB-lite"/>
    </source>
</evidence>
<sequence>MAAKFKKTAKKTSGKTRSTGAAGKGAGAQEQAERLSKSLSESAQQIWLAGVGAFGRAQAEGTKLFEGLVKEGLTLEQATRKFTGGQAGALRDAVESKVGQARERAADTWDRLEKVFEERVQRALVKLGVPGREDLAELSERVDALTAELRRQGGAAPARKSAARAAKPKAAKAADKPAKAKAPRKAVAKPKPPVAP</sequence>
<dbReference type="NCBIfam" id="TIGR01837">
    <property type="entry name" value="PHA_granule_1"/>
    <property type="match status" value="1"/>
</dbReference>